<dbReference type="GO" id="GO:0030151">
    <property type="term" value="F:molybdenum ion binding"/>
    <property type="evidence" value="ECO:0007669"/>
    <property type="project" value="InterPro"/>
</dbReference>
<dbReference type="FunFam" id="3.10.120.10:FF:000007">
    <property type="entry name" value="Sulfite oxidase, mitochondrial"/>
    <property type="match status" value="1"/>
</dbReference>
<evidence type="ECO:0000256" key="5">
    <source>
        <dbReference type="ARBA" id="ARBA00023002"/>
    </source>
</evidence>
<keyword evidence="6" id="KW-0408">Iron</keyword>
<evidence type="ECO:0000256" key="1">
    <source>
        <dbReference type="ARBA" id="ARBA00001924"/>
    </source>
</evidence>
<keyword evidence="3" id="KW-0349">Heme</keyword>
<dbReference type="GO" id="GO:0008482">
    <property type="term" value="F:sulfite oxidase activity"/>
    <property type="evidence" value="ECO:0007669"/>
    <property type="project" value="TreeGrafter"/>
</dbReference>
<dbReference type="AlphaFoldDB" id="A0A9W7GIX4"/>
<proteinExistence type="predicted"/>
<dbReference type="InterPro" id="IPR014756">
    <property type="entry name" value="Ig_E-set"/>
</dbReference>
<dbReference type="PROSITE" id="PS00191">
    <property type="entry name" value="CYTOCHROME_B5_1"/>
    <property type="match status" value="1"/>
</dbReference>
<dbReference type="Pfam" id="PF00174">
    <property type="entry name" value="Oxidored_molyb"/>
    <property type="match status" value="1"/>
</dbReference>
<keyword evidence="4" id="KW-0479">Metal-binding</keyword>
<dbReference type="InterPro" id="IPR000572">
    <property type="entry name" value="OxRdtase_Mopterin-bd_dom"/>
</dbReference>
<evidence type="ECO:0000256" key="4">
    <source>
        <dbReference type="ARBA" id="ARBA00022723"/>
    </source>
</evidence>
<dbReference type="Gene3D" id="2.60.40.650">
    <property type="match status" value="1"/>
</dbReference>
<evidence type="ECO:0000259" key="8">
    <source>
        <dbReference type="PROSITE" id="PS50255"/>
    </source>
</evidence>
<dbReference type="InterPro" id="IPR036400">
    <property type="entry name" value="Cyt_B5-like_heme/steroid_sf"/>
</dbReference>
<reference evidence="10" key="1">
    <citation type="journal article" date="2023" name="Commun. Biol.">
        <title>Genome analysis of Parmales, the sister group of diatoms, reveals the evolutionary specialization of diatoms from phago-mixotrophs to photoautotrophs.</title>
        <authorList>
            <person name="Ban H."/>
            <person name="Sato S."/>
            <person name="Yoshikawa S."/>
            <person name="Yamada K."/>
            <person name="Nakamura Y."/>
            <person name="Ichinomiya M."/>
            <person name="Sato N."/>
            <person name="Blanc-Mathieu R."/>
            <person name="Endo H."/>
            <person name="Kuwata A."/>
            <person name="Ogata H."/>
        </authorList>
    </citation>
    <scope>NUCLEOTIDE SEQUENCE [LARGE SCALE GENOMIC DNA]</scope>
</reference>
<gene>
    <name evidence="9" type="ORF">TrCOL_g13583</name>
</gene>
<feature type="region of interest" description="Disordered" evidence="7">
    <location>
        <begin position="186"/>
        <end position="214"/>
    </location>
</feature>
<evidence type="ECO:0000256" key="2">
    <source>
        <dbReference type="ARBA" id="ARBA00022505"/>
    </source>
</evidence>
<name>A0A9W7GIX4_9STRA</name>
<dbReference type="PROSITE" id="PS50255">
    <property type="entry name" value="CYTOCHROME_B5_2"/>
    <property type="match status" value="1"/>
</dbReference>
<feature type="compositionally biased region" description="Low complexity" evidence="7">
    <location>
        <begin position="188"/>
        <end position="197"/>
    </location>
</feature>
<organism evidence="9 10">
    <name type="scientific">Triparma columacea</name>
    <dbReference type="NCBI Taxonomy" id="722753"/>
    <lineage>
        <taxon>Eukaryota</taxon>
        <taxon>Sar</taxon>
        <taxon>Stramenopiles</taxon>
        <taxon>Ochrophyta</taxon>
        <taxon>Bolidophyceae</taxon>
        <taxon>Parmales</taxon>
        <taxon>Triparmaceae</taxon>
        <taxon>Triparma</taxon>
    </lineage>
</organism>
<dbReference type="GO" id="GO:0006790">
    <property type="term" value="P:sulfur compound metabolic process"/>
    <property type="evidence" value="ECO:0007669"/>
    <property type="project" value="TreeGrafter"/>
</dbReference>
<dbReference type="InterPro" id="IPR036374">
    <property type="entry name" value="OxRdtase_Mopterin-bd_sf"/>
</dbReference>
<dbReference type="Gene3D" id="3.10.120.10">
    <property type="entry name" value="Cytochrome b5-like heme/steroid binding domain"/>
    <property type="match status" value="1"/>
</dbReference>
<dbReference type="SMART" id="SM01117">
    <property type="entry name" value="Cyt-b5"/>
    <property type="match status" value="1"/>
</dbReference>
<dbReference type="PANTHER" id="PTHR19372:SF7">
    <property type="entry name" value="SULFITE OXIDASE, MITOCHONDRIAL"/>
    <property type="match status" value="1"/>
</dbReference>
<dbReference type="PANTHER" id="PTHR19372">
    <property type="entry name" value="SULFITE REDUCTASE"/>
    <property type="match status" value="1"/>
</dbReference>
<evidence type="ECO:0000256" key="7">
    <source>
        <dbReference type="SAM" id="MobiDB-lite"/>
    </source>
</evidence>
<evidence type="ECO:0000313" key="9">
    <source>
        <dbReference type="EMBL" id="GMI46040.1"/>
    </source>
</evidence>
<keyword evidence="10" id="KW-1185">Reference proteome</keyword>
<dbReference type="SUPFAM" id="SSF56524">
    <property type="entry name" value="Oxidoreductase molybdopterin-binding domain"/>
    <property type="match status" value="1"/>
</dbReference>
<dbReference type="EMBL" id="BRYA01000277">
    <property type="protein sequence ID" value="GMI46040.1"/>
    <property type="molecule type" value="Genomic_DNA"/>
</dbReference>
<dbReference type="GO" id="GO:0020037">
    <property type="term" value="F:heme binding"/>
    <property type="evidence" value="ECO:0007669"/>
    <property type="project" value="InterPro"/>
</dbReference>
<dbReference type="Pfam" id="PF00173">
    <property type="entry name" value="Cyt-b5"/>
    <property type="match status" value="1"/>
</dbReference>
<dbReference type="GO" id="GO:0043546">
    <property type="term" value="F:molybdopterin cofactor binding"/>
    <property type="evidence" value="ECO:0007669"/>
    <property type="project" value="TreeGrafter"/>
</dbReference>
<comment type="cofactor">
    <cofactor evidence="1">
        <name>Mo-molybdopterin</name>
        <dbReference type="ChEBI" id="CHEBI:71302"/>
    </cofactor>
</comment>
<evidence type="ECO:0000256" key="3">
    <source>
        <dbReference type="ARBA" id="ARBA00022617"/>
    </source>
</evidence>
<dbReference type="InterPro" id="IPR001199">
    <property type="entry name" value="Cyt_B5-like_heme/steroid-bd"/>
</dbReference>
<protein>
    <recommendedName>
        <fullName evidence="8">Cytochrome b5 heme-binding domain-containing protein</fullName>
    </recommendedName>
</protein>
<comment type="caution">
    <text evidence="9">The sequence shown here is derived from an EMBL/GenBank/DDBJ whole genome shotgun (WGS) entry which is preliminary data.</text>
</comment>
<dbReference type="Proteomes" id="UP001165065">
    <property type="component" value="Unassembled WGS sequence"/>
</dbReference>
<dbReference type="SUPFAM" id="SSF55856">
    <property type="entry name" value="Cytochrome b5-like heme/steroid binding domain"/>
    <property type="match status" value="1"/>
</dbReference>
<dbReference type="Gene3D" id="3.90.420.10">
    <property type="entry name" value="Oxidoreductase, molybdopterin-binding domain"/>
    <property type="match status" value="1"/>
</dbReference>
<dbReference type="Pfam" id="PF03404">
    <property type="entry name" value="Mo-co_dimer"/>
    <property type="match status" value="1"/>
</dbReference>
<dbReference type="InterPro" id="IPR018506">
    <property type="entry name" value="Cyt_B5_heme-BS"/>
</dbReference>
<evidence type="ECO:0000313" key="10">
    <source>
        <dbReference type="Proteomes" id="UP001165065"/>
    </source>
</evidence>
<evidence type="ECO:0000256" key="6">
    <source>
        <dbReference type="ARBA" id="ARBA00023004"/>
    </source>
</evidence>
<feature type="domain" description="Cytochrome b5 heme-binding" evidence="8">
    <location>
        <begin position="105"/>
        <end position="186"/>
    </location>
</feature>
<sequence length="568" mass="62117">MYSKVLTSWRPLKRTYRYLSSINLSVPRASLSGSQSDAPNTFLGLGFLTLGAAAGVSCLLMDFDGFTPVDTLVYPSGVSKSSDSEASVARVPSEKGLKTVSSSPFPVFTEDQVASRDGIETPDVWVHYEGSVYDITDFVSRHPGGKKNIMMGAGGDIAPFWNYWSQHRSHPKARKMLEAMKIGVLDQPSPSAVGSSPDPSPPASEDYVNDPRRSKSALRPLVHAARTGVAFEAETSPVMLRTFVTPNHAFYVRNHAPVPEAGNAAEMPLQVGDKTANYLDLLTKHGKATLISTIQCTGNRLGEVAEAMGKDSYFEAAPSGIGLISNAEWGGVRLADVLKEEVEKKWKGREDNLHVEFTGLDGFTKSIPLKHVMKRSNNVLIVHEMNGEPLPRDHGSPFRLIAPGLVGAYQIKWLQSVEIIEKQSDSPWQTKFYTFHDGTPIKKWPHTSFITSHENHGLLSQGQEIFGLAYAGGGKVVAGVQVSADGGDTWHDASWLPDEKATRWTWRRWKIDSEKILGQPPPDGEVSVMVRVVDETKAGIQPEKPKDAVKETGGYLFNAIHEVTLNVG</sequence>
<dbReference type="OrthoDB" id="10051395at2759"/>
<dbReference type="SUPFAM" id="SSF81296">
    <property type="entry name" value="E set domains"/>
    <property type="match status" value="1"/>
</dbReference>
<accession>A0A9W7GIX4</accession>
<dbReference type="PRINTS" id="PR00407">
    <property type="entry name" value="EUMOPTERIN"/>
</dbReference>
<dbReference type="InterPro" id="IPR005066">
    <property type="entry name" value="MoCF_OxRdtse_dimer"/>
</dbReference>
<keyword evidence="5" id="KW-0560">Oxidoreductase</keyword>
<dbReference type="PRINTS" id="PR00363">
    <property type="entry name" value="CYTOCHROMEB5"/>
</dbReference>
<dbReference type="InterPro" id="IPR008335">
    <property type="entry name" value="Mopterin_OxRdtase_euk"/>
</dbReference>
<keyword evidence="2" id="KW-0500">Molybdenum</keyword>
<dbReference type="GO" id="GO:0005739">
    <property type="term" value="C:mitochondrion"/>
    <property type="evidence" value="ECO:0007669"/>
    <property type="project" value="TreeGrafter"/>
</dbReference>